<evidence type="ECO:0000256" key="5">
    <source>
        <dbReference type="ARBA" id="ARBA00022692"/>
    </source>
</evidence>
<feature type="transmembrane region" description="Helical" evidence="8">
    <location>
        <begin position="327"/>
        <end position="345"/>
    </location>
</feature>
<feature type="transmembrane region" description="Helical" evidence="8">
    <location>
        <begin position="122"/>
        <end position="139"/>
    </location>
</feature>
<keyword evidence="2" id="KW-1003">Cell membrane</keyword>
<feature type="transmembrane region" description="Helical" evidence="8">
    <location>
        <begin position="303"/>
        <end position="321"/>
    </location>
</feature>
<evidence type="ECO:0000256" key="4">
    <source>
        <dbReference type="ARBA" id="ARBA00022679"/>
    </source>
</evidence>
<evidence type="ECO:0000256" key="6">
    <source>
        <dbReference type="ARBA" id="ARBA00022989"/>
    </source>
</evidence>
<dbReference type="InterPro" id="IPR038731">
    <property type="entry name" value="RgtA/B/C-like"/>
</dbReference>
<feature type="transmembrane region" description="Helical" evidence="8">
    <location>
        <begin position="357"/>
        <end position="375"/>
    </location>
</feature>
<keyword evidence="3" id="KW-0328">Glycosyltransferase</keyword>
<dbReference type="GO" id="GO:0016763">
    <property type="term" value="F:pentosyltransferase activity"/>
    <property type="evidence" value="ECO:0007669"/>
    <property type="project" value="TreeGrafter"/>
</dbReference>
<proteinExistence type="predicted"/>
<evidence type="ECO:0000256" key="2">
    <source>
        <dbReference type="ARBA" id="ARBA00022475"/>
    </source>
</evidence>
<feature type="transmembrane region" description="Helical" evidence="8">
    <location>
        <begin position="269"/>
        <end position="291"/>
    </location>
</feature>
<comment type="subcellular location">
    <subcellularLocation>
        <location evidence="1">Cell membrane</location>
        <topology evidence="1">Multi-pass membrane protein</topology>
    </subcellularLocation>
</comment>
<keyword evidence="7 8" id="KW-0472">Membrane</keyword>
<evidence type="ECO:0000256" key="3">
    <source>
        <dbReference type="ARBA" id="ARBA00022676"/>
    </source>
</evidence>
<dbReference type="EMBL" id="JAOCKG010000006">
    <property type="protein sequence ID" value="MDH2052136.1"/>
    <property type="molecule type" value="Genomic_DNA"/>
</dbReference>
<dbReference type="InterPro" id="IPR050297">
    <property type="entry name" value="LipidA_mod_glycosyltrf_83"/>
</dbReference>
<feature type="transmembrane region" description="Helical" evidence="8">
    <location>
        <begin position="176"/>
        <end position="208"/>
    </location>
</feature>
<gene>
    <name evidence="10" type="ORF">N5K24_17145</name>
</gene>
<feature type="domain" description="Glycosyltransferase RgtA/B/C/D-like" evidence="9">
    <location>
        <begin position="71"/>
        <end position="236"/>
    </location>
</feature>
<dbReference type="GO" id="GO:0005886">
    <property type="term" value="C:plasma membrane"/>
    <property type="evidence" value="ECO:0007669"/>
    <property type="project" value="UniProtKB-SubCell"/>
</dbReference>
<keyword evidence="5 8" id="KW-0812">Transmembrane</keyword>
<dbReference type="GO" id="GO:0009103">
    <property type="term" value="P:lipopolysaccharide biosynthetic process"/>
    <property type="evidence" value="ECO:0007669"/>
    <property type="project" value="UniProtKB-ARBA"/>
</dbReference>
<keyword evidence="6 8" id="KW-1133">Transmembrane helix</keyword>
<dbReference type="AlphaFoldDB" id="A0AA42WD94"/>
<dbReference type="PANTHER" id="PTHR33908">
    <property type="entry name" value="MANNOSYLTRANSFERASE YKCB-RELATED"/>
    <property type="match status" value="1"/>
</dbReference>
<evidence type="ECO:0000313" key="10">
    <source>
        <dbReference type="EMBL" id="MDH2052136.1"/>
    </source>
</evidence>
<sequence>MTPAARVRPVSVQKAIPGWLVLLCLALWLAALAWARWLTLPDEGRYAGVAWEMLRSRSPMVPLLDGMPYFHKPPLYYWLAQLSYALFGVHEFSARVPSLIGAWSAGAGLYAFVSRYRNVAQARWAVAILGLMPLFFGAAQFANMDMLVASMITLCVLAAADTALRREAGRPFRAMSIATGVLAALAVLAKGLIGLALPGAIVLAWLLLRRDWRGMRALLWVPALLAFALVAVPWFWLMQAKFPGFYHYFFVYQHFERFAQSGFNNAQPFWFYVPIVVGLSLPWSIWGASLFTQGFWREADPHGLRRLMAIWIAVVMVFFSIPQSKLIGYVLPVFPPLALLVSERLAPAWAAGRRRWVVIAAGVAAVICLGAIIAASTNPRGSAGPTMQALQREMRPQDGQIALHALPFDLGFYTQAEQPAWIVDNWQDPEIPTRDNWRKELYDAAQFDPVVGKRVLVDNGDLTPRLCAAADGARFWIWGRDDDALRYPAIAGVPARIAGDQRAVWRIDIDAAFRQRMCAGLPAAR</sequence>
<accession>A0AA42WD94</accession>
<name>A0AA42WD94_9BURK</name>
<dbReference type="Proteomes" id="UP001161276">
    <property type="component" value="Unassembled WGS sequence"/>
</dbReference>
<protein>
    <submittedName>
        <fullName evidence="10">Glycosyltransferase family 39 protein</fullName>
    </submittedName>
</protein>
<evidence type="ECO:0000256" key="1">
    <source>
        <dbReference type="ARBA" id="ARBA00004651"/>
    </source>
</evidence>
<feature type="transmembrane region" description="Helical" evidence="8">
    <location>
        <begin position="217"/>
        <end position="237"/>
    </location>
</feature>
<dbReference type="Pfam" id="PF13231">
    <property type="entry name" value="PMT_2"/>
    <property type="match status" value="1"/>
</dbReference>
<dbReference type="GO" id="GO:0010041">
    <property type="term" value="P:response to iron(III) ion"/>
    <property type="evidence" value="ECO:0007669"/>
    <property type="project" value="TreeGrafter"/>
</dbReference>
<organism evidence="10 11">
    <name type="scientific">Achromobacter marplatensis</name>
    <dbReference type="NCBI Taxonomy" id="470868"/>
    <lineage>
        <taxon>Bacteria</taxon>
        <taxon>Pseudomonadati</taxon>
        <taxon>Pseudomonadota</taxon>
        <taxon>Betaproteobacteria</taxon>
        <taxon>Burkholderiales</taxon>
        <taxon>Alcaligenaceae</taxon>
        <taxon>Achromobacter</taxon>
    </lineage>
</organism>
<evidence type="ECO:0000256" key="8">
    <source>
        <dbReference type="SAM" id="Phobius"/>
    </source>
</evidence>
<evidence type="ECO:0000259" key="9">
    <source>
        <dbReference type="Pfam" id="PF13231"/>
    </source>
</evidence>
<comment type="caution">
    <text evidence="10">The sequence shown here is derived from an EMBL/GenBank/DDBJ whole genome shotgun (WGS) entry which is preliminary data.</text>
</comment>
<dbReference type="RefSeq" id="WP_280027707.1">
    <property type="nucleotide sequence ID" value="NZ_JAOCKG010000006.1"/>
</dbReference>
<dbReference type="PANTHER" id="PTHR33908:SF3">
    <property type="entry name" value="UNDECAPRENYL PHOSPHATE-ALPHA-4-AMINO-4-DEOXY-L-ARABINOSE ARABINOSYL TRANSFERASE"/>
    <property type="match status" value="1"/>
</dbReference>
<reference evidence="10" key="1">
    <citation type="submission" date="2022-09" db="EMBL/GenBank/DDBJ databases">
        <title>Intensive care unit water sources are persistently colonized with multi-drug resistant bacteria and are the site of extensive horizontal gene transfer of antibiotic resistance genes.</title>
        <authorList>
            <person name="Diorio-Toth L."/>
        </authorList>
    </citation>
    <scope>NUCLEOTIDE SEQUENCE</scope>
    <source>
        <strain evidence="10">GD03676</strain>
    </source>
</reference>
<evidence type="ECO:0000256" key="7">
    <source>
        <dbReference type="ARBA" id="ARBA00023136"/>
    </source>
</evidence>
<evidence type="ECO:0000313" key="11">
    <source>
        <dbReference type="Proteomes" id="UP001161276"/>
    </source>
</evidence>
<keyword evidence="4" id="KW-0808">Transferase</keyword>